<dbReference type="GO" id="GO:0120545">
    <property type="term" value="F:nucleic acid conformation isomerase activity"/>
    <property type="evidence" value="ECO:0007669"/>
    <property type="project" value="UniProtKB-ARBA"/>
</dbReference>
<dbReference type="GO" id="GO:0005524">
    <property type="term" value="F:ATP binding"/>
    <property type="evidence" value="ECO:0007669"/>
    <property type="project" value="InterPro"/>
</dbReference>
<reference evidence="3" key="1">
    <citation type="journal article" date="2015" name="MBio">
        <title>Genome-Resolved Metagenomic Analysis Reveals Roles for Candidate Phyla and Other Microbial Community Members in Biogeochemical Transformations in Oil Reservoirs.</title>
        <authorList>
            <person name="Hu P."/>
            <person name="Tom L."/>
            <person name="Singh A."/>
            <person name="Thomas B.C."/>
            <person name="Baker B.J."/>
            <person name="Piceno Y.M."/>
            <person name="Andersen G.L."/>
            <person name="Banfield J.F."/>
        </authorList>
    </citation>
    <scope>NUCLEOTIDE SEQUENCE [LARGE SCALE GENOMIC DNA]</scope>
</reference>
<name>A0A101II23_9EURY</name>
<dbReference type="InterPro" id="IPR017575">
    <property type="entry name" value="CRISPR-assoc_helicase_Cas3"/>
</dbReference>
<dbReference type="PATRIC" id="fig|301375.6.peg.1277"/>
<dbReference type="NCBIfam" id="TIGR03158">
    <property type="entry name" value="cas3_cyano"/>
    <property type="match status" value="1"/>
</dbReference>
<dbReference type="Pfam" id="PF00270">
    <property type="entry name" value="DEAD"/>
    <property type="match status" value="1"/>
</dbReference>
<protein>
    <submittedName>
        <fullName evidence="2">CRISPR-associated helicase</fullName>
    </submittedName>
</protein>
<dbReference type="EMBL" id="LGHB01000035">
    <property type="protein sequence ID" value="KUK95383.1"/>
    <property type="molecule type" value="Genomic_DNA"/>
</dbReference>
<dbReference type="InterPro" id="IPR014001">
    <property type="entry name" value="Helicase_ATP-bd"/>
</dbReference>
<organism evidence="2 3">
    <name type="scientific">Methanothrix harundinacea</name>
    <dbReference type="NCBI Taxonomy" id="301375"/>
    <lineage>
        <taxon>Archaea</taxon>
        <taxon>Methanobacteriati</taxon>
        <taxon>Methanobacteriota</taxon>
        <taxon>Stenosarchaea group</taxon>
        <taxon>Methanomicrobia</taxon>
        <taxon>Methanotrichales</taxon>
        <taxon>Methanotrichaceae</taxon>
        <taxon>Methanothrix</taxon>
    </lineage>
</organism>
<dbReference type="GO" id="GO:0003677">
    <property type="term" value="F:DNA binding"/>
    <property type="evidence" value="ECO:0007669"/>
    <property type="project" value="TreeGrafter"/>
</dbReference>
<proteinExistence type="predicted"/>
<evidence type="ECO:0000313" key="2">
    <source>
        <dbReference type="EMBL" id="KUK95383.1"/>
    </source>
</evidence>
<dbReference type="GO" id="GO:0016887">
    <property type="term" value="F:ATP hydrolysis activity"/>
    <property type="evidence" value="ECO:0007669"/>
    <property type="project" value="TreeGrafter"/>
</dbReference>
<dbReference type="PANTHER" id="PTHR47962:SF5">
    <property type="entry name" value="ATP-DEPENDENT HELICASE LHR-RELATED"/>
    <property type="match status" value="1"/>
</dbReference>
<dbReference type="InterPro" id="IPR027417">
    <property type="entry name" value="P-loop_NTPase"/>
</dbReference>
<feature type="domain" description="Helicase ATP-binding" evidence="1">
    <location>
        <begin position="46"/>
        <end position="209"/>
    </location>
</feature>
<dbReference type="GO" id="GO:0140097">
    <property type="term" value="F:catalytic activity, acting on DNA"/>
    <property type="evidence" value="ECO:0007669"/>
    <property type="project" value="UniProtKB-ARBA"/>
</dbReference>
<accession>A0A101II23</accession>
<gene>
    <name evidence="2" type="ORF">XE07_1842</name>
</gene>
<dbReference type="Gene3D" id="3.40.50.300">
    <property type="entry name" value="P-loop containing nucleotide triphosphate hydrolases"/>
    <property type="match status" value="2"/>
</dbReference>
<sequence>MVVVEEVYLPSVEDTYGLAPEGRKLRAFQKEFIDCVNDEDADVIQLEAPTGAGKTLCFEYLLNQKHKVLLLYPTNALIQSQMQRFEDEGFRVANISSKILKRRGPERARELWSLIKRKDIILTNPDIFQAIIGAMYRNPEGDLIQAFHQFNYVIYDEFHAYGEFELSGILTQIALFQNMSWCRVILSSATPKHEILDLLNLVRIGKDRRTPIVKTVKAEPGSSEDEKPIRYRTEVEFHQGKILDYTEEIADKLMDVTKDIEMSGPQILLIFDRVKDSNCFYSRLYKEYPDLYRYVEKDNGYDTNQIGDAPDFTKPILISTNKSELGLDYPIKMLFMEDGFSFDSFIQRFGRAARHEPAKCYIYTKKEANPLFSDESFEYLDFLDKIRYITDEYNIQAKKVIRLFTFRQALAIEGYSHQKCREEDLRAFFAVESGYSYKLWLTFFMLLNKYDGLGLSNQNLARLNLLVKDLKNACRSLRGRSLQLPVLYQRGHEVRRTAYDVLSVLNRVPASVEKTDEGLVITELESGDPGPFIKAITLPYFPAMIDYQKRDGQFRDEIETIAKNALDVFPKKQQEFMLNCIRSLYYSVDPDKVILPEEVILWNDKVVPLSEEAMEFYDD</sequence>
<dbReference type="AlphaFoldDB" id="A0A101II23"/>
<dbReference type="PROSITE" id="PS51192">
    <property type="entry name" value="HELICASE_ATP_BIND_1"/>
    <property type="match status" value="1"/>
</dbReference>
<dbReference type="PANTHER" id="PTHR47962">
    <property type="entry name" value="ATP-DEPENDENT HELICASE LHR-RELATED-RELATED"/>
    <property type="match status" value="1"/>
</dbReference>
<dbReference type="InterPro" id="IPR011545">
    <property type="entry name" value="DEAD/DEAH_box_helicase_dom"/>
</dbReference>
<comment type="caution">
    <text evidence="2">The sequence shown here is derived from an EMBL/GenBank/DDBJ whole genome shotgun (WGS) entry which is preliminary data.</text>
</comment>
<dbReference type="InterPro" id="IPR052511">
    <property type="entry name" value="ATP-dep_Helicase"/>
</dbReference>
<dbReference type="SMART" id="SM00487">
    <property type="entry name" value="DEXDc"/>
    <property type="match status" value="1"/>
</dbReference>
<evidence type="ECO:0000259" key="1">
    <source>
        <dbReference type="PROSITE" id="PS51192"/>
    </source>
</evidence>
<dbReference type="SUPFAM" id="SSF52540">
    <property type="entry name" value="P-loop containing nucleoside triphosphate hydrolases"/>
    <property type="match status" value="1"/>
</dbReference>
<dbReference type="Proteomes" id="UP000053961">
    <property type="component" value="Unassembled WGS sequence"/>
</dbReference>
<evidence type="ECO:0000313" key="3">
    <source>
        <dbReference type="Proteomes" id="UP000053961"/>
    </source>
</evidence>